<keyword evidence="5" id="KW-1185">Reference proteome</keyword>
<dbReference type="InterPro" id="IPR009430">
    <property type="entry name" value="GvpL/GvpF"/>
</dbReference>
<dbReference type="PANTHER" id="PTHR36852:SF1">
    <property type="entry name" value="PROTEIN GVPL 2"/>
    <property type="match status" value="1"/>
</dbReference>
<dbReference type="Pfam" id="PF06386">
    <property type="entry name" value="GvpL_GvpF"/>
    <property type="match status" value="1"/>
</dbReference>
<comment type="subcellular location">
    <subcellularLocation>
        <location evidence="2">Gas vesicle</location>
    </subcellularLocation>
</comment>
<evidence type="ECO:0000256" key="3">
    <source>
        <dbReference type="ARBA" id="ARBA00035643"/>
    </source>
</evidence>
<dbReference type="EMBL" id="JBHUCO010000033">
    <property type="protein sequence ID" value="MFD1521336.1"/>
    <property type="molecule type" value="Genomic_DNA"/>
</dbReference>
<comment type="similarity">
    <text evidence="3">Belongs to the gas vesicle GvpF/GvpL family.</text>
</comment>
<sequence>MADSVVYLYAVTDAAPVEEPADEHALAGVDETPVRRVVSGDLAAVVSSVDPTRFSEEALRRSLEDLQWLERTARAHNAVVAAVARSGPVAPVRLATVYLDDENVRVLLNERAQEFTAALDRIRGRAEWGVKGYAVRTEADASPQVTEESRPGTAYLLRRRAERDRAARGLQDASEAAEAAHRAISAVAVAGRRYQPQDPRLSGRREEMVLNVAYLVDEAGAEGLRRLVEQQQGEHLRLELTGPWAPYSFSTLEEGP</sequence>
<comment type="caution">
    <text evidence="4">The sequence shown here is derived from an EMBL/GenBank/DDBJ whole genome shotgun (WGS) entry which is preliminary data.</text>
</comment>
<evidence type="ECO:0000313" key="4">
    <source>
        <dbReference type="EMBL" id="MFD1521336.1"/>
    </source>
</evidence>
<keyword evidence="1" id="KW-0304">Gas vesicle</keyword>
<dbReference type="PANTHER" id="PTHR36852">
    <property type="entry name" value="PROTEIN GVPL 2"/>
    <property type="match status" value="1"/>
</dbReference>
<evidence type="ECO:0000313" key="5">
    <source>
        <dbReference type="Proteomes" id="UP001597114"/>
    </source>
</evidence>
<gene>
    <name evidence="4" type="ORF">ACFSJD_27805</name>
</gene>
<reference evidence="5" key="1">
    <citation type="journal article" date="2019" name="Int. J. Syst. Evol. Microbiol.">
        <title>The Global Catalogue of Microorganisms (GCM) 10K type strain sequencing project: providing services to taxonomists for standard genome sequencing and annotation.</title>
        <authorList>
            <consortium name="The Broad Institute Genomics Platform"/>
            <consortium name="The Broad Institute Genome Sequencing Center for Infectious Disease"/>
            <person name="Wu L."/>
            <person name="Ma J."/>
        </authorList>
    </citation>
    <scope>NUCLEOTIDE SEQUENCE [LARGE SCALE GENOMIC DNA]</scope>
    <source>
        <strain evidence="5">CCM 7043</strain>
    </source>
</reference>
<dbReference type="RefSeq" id="WP_344730253.1">
    <property type="nucleotide sequence ID" value="NZ_BAAAUS010000065.1"/>
</dbReference>
<proteinExistence type="inferred from homology"/>
<evidence type="ECO:0000256" key="2">
    <source>
        <dbReference type="ARBA" id="ARBA00035108"/>
    </source>
</evidence>
<name>A0ABW4F2F2_9PSEU</name>
<accession>A0ABW4F2F2</accession>
<evidence type="ECO:0000256" key="1">
    <source>
        <dbReference type="ARBA" id="ARBA00022987"/>
    </source>
</evidence>
<dbReference type="Proteomes" id="UP001597114">
    <property type="component" value="Unassembled WGS sequence"/>
</dbReference>
<organism evidence="4 5">
    <name type="scientific">Pseudonocardia yunnanensis</name>
    <dbReference type="NCBI Taxonomy" id="58107"/>
    <lineage>
        <taxon>Bacteria</taxon>
        <taxon>Bacillati</taxon>
        <taxon>Actinomycetota</taxon>
        <taxon>Actinomycetes</taxon>
        <taxon>Pseudonocardiales</taxon>
        <taxon>Pseudonocardiaceae</taxon>
        <taxon>Pseudonocardia</taxon>
    </lineage>
</organism>
<protein>
    <submittedName>
        <fullName evidence="4">GvpL/GvpF family gas vesicle protein</fullName>
    </submittedName>
</protein>